<proteinExistence type="predicted"/>
<accession>A0A081BMV9</accession>
<reference evidence="1" key="1">
    <citation type="journal article" date="2015" name="PeerJ">
        <title>First genomic representation of candidate bacterial phylum KSB3 points to enhanced environmental sensing as a trigger of wastewater bulking.</title>
        <authorList>
            <person name="Sekiguchi Y."/>
            <person name="Ohashi A."/>
            <person name="Parks D.H."/>
            <person name="Yamauchi T."/>
            <person name="Tyson G.W."/>
            <person name="Hugenholtz P."/>
        </authorList>
    </citation>
    <scope>NUCLEOTIDE SEQUENCE [LARGE SCALE GENOMIC DNA]</scope>
</reference>
<protein>
    <submittedName>
        <fullName evidence="1">Glycosyl transferase-like protein</fullName>
    </submittedName>
</protein>
<dbReference type="HOGENOM" id="CLU_009583_28_3_0"/>
<dbReference type="AlphaFoldDB" id="A0A081BMV9"/>
<dbReference type="Pfam" id="PF13692">
    <property type="entry name" value="Glyco_trans_1_4"/>
    <property type="match status" value="1"/>
</dbReference>
<dbReference type="Proteomes" id="UP000030700">
    <property type="component" value="Unassembled WGS sequence"/>
</dbReference>
<evidence type="ECO:0000313" key="1">
    <source>
        <dbReference type="EMBL" id="GAK51725.1"/>
    </source>
</evidence>
<sequence>MMNILQVSLADIEGGAEKIAWTLHHSYCARGHDSWLAVGRKKTNAPNILRIPQETYRSVWERFWETFSRVWYPHRNRHRMFARLYWVCFELGSGHLRDGLHGLENFNFPATHHVLELPPRTPEILHCHNLHGNYFDLRELPFLSHRAPMVLTLHDAWMVSGHCAHSFDCERWKIGCGNCPDLKSYPGLVRDATAENWQRKRNIYAHSHLYIATPCQWLLEKVQQSILAQSTVMTRVIPYGINLKQFYPGDKRSVREKLGLPINADILLFAANGIRHNVFKDFRTLRAAILRVAEHVQQRPIIFVALGESAPREQIGQVQMMFVPFRYDAEVVAQHYQAADMYVHAARADTFPNTVLEALACGTPVIATAVGGIPEQIRHAKTGLLVPPGEPNALSEAILSMLQDNVRLNEMGKLAADDARQRFDMVRMTDNYLDWYQEISESRRANAG</sequence>
<dbReference type="EMBL" id="DF820457">
    <property type="protein sequence ID" value="GAK51725.1"/>
    <property type="molecule type" value="Genomic_DNA"/>
</dbReference>
<dbReference type="SUPFAM" id="SSF53756">
    <property type="entry name" value="UDP-Glycosyltransferase/glycogen phosphorylase"/>
    <property type="match status" value="1"/>
</dbReference>
<keyword evidence="2" id="KW-1185">Reference proteome</keyword>
<evidence type="ECO:0000313" key="2">
    <source>
        <dbReference type="Proteomes" id="UP000030700"/>
    </source>
</evidence>
<gene>
    <name evidence="1" type="ORF">U14_02970</name>
</gene>
<dbReference type="Gene3D" id="3.40.50.2000">
    <property type="entry name" value="Glycogen Phosphorylase B"/>
    <property type="match status" value="2"/>
</dbReference>
<keyword evidence="1" id="KW-0808">Transferase</keyword>
<dbReference type="STRING" id="1499966.U14_02970"/>
<dbReference type="GO" id="GO:0016740">
    <property type="term" value="F:transferase activity"/>
    <property type="evidence" value="ECO:0007669"/>
    <property type="project" value="UniProtKB-KW"/>
</dbReference>
<name>A0A081BMV9_9BACT</name>
<organism evidence="1">
    <name type="scientific">Candidatus Moduliflexus flocculans</name>
    <dbReference type="NCBI Taxonomy" id="1499966"/>
    <lineage>
        <taxon>Bacteria</taxon>
        <taxon>Candidatus Moduliflexota</taxon>
        <taxon>Candidatus Moduliflexia</taxon>
        <taxon>Candidatus Moduliflexales</taxon>
        <taxon>Candidatus Moduliflexaceae</taxon>
    </lineage>
</organism>
<dbReference type="PANTHER" id="PTHR12526">
    <property type="entry name" value="GLYCOSYLTRANSFERASE"/>
    <property type="match status" value="1"/>
</dbReference>